<evidence type="ECO:0000256" key="4">
    <source>
        <dbReference type="ARBA" id="ARBA00022475"/>
    </source>
</evidence>
<protein>
    <recommendedName>
        <fullName evidence="13">Lipoprotein-releasing ABC transporter permease subunit</fullName>
    </recommendedName>
</protein>
<evidence type="ECO:0000256" key="3">
    <source>
        <dbReference type="ARBA" id="ARBA00022448"/>
    </source>
</evidence>
<dbReference type="NCBIfam" id="TIGR02212">
    <property type="entry name" value="lolCE"/>
    <property type="match status" value="1"/>
</dbReference>
<accession>A0AA37T451</accession>
<evidence type="ECO:0008006" key="13">
    <source>
        <dbReference type="Google" id="ProtNLM"/>
    </source>
</evidence>
<dbReference type="GO" id="GO:0042953">
    <property type="term" value="P:lipoprotein transport"/>
    <property type="evidence" value="ECO:0007669"/>
    <property type="project" value="InterPro"/>
</dbReference>
<dbReference type="GO" id="GO:0098797">
    <property type="term" value="C:plasma membrane protein complex"/>
    <property type="evidence" value="ECO:0007669"/>
    <property type="project" value="TreeGrafter"/>
</dbReference>
<comment type="subcellular location">
    <subcellularLocation>
        <location evidence="1">Cell membrane</location>
        <topology evidence="1">Multi-pass membrane protein</topology>
    </subcellularLocation>
</comment>
<feature type="domain" description="ABC3 transporter permease C-terminal" evidence="9">
    <location>
        <begin position="312"/>
        <end position="445"/>
    </location>
</feature>
<name>A0AA37T451_9GAMM</name>
<dbReference type="InterPro" id="IPR051447">
    <property type="entry name" value="Lipoprotein-release_system"/>
</dbReference>
<dbReference type="PANTHER" id="PTHR30489">
    <property type="entry name" value="LIPOPROTEIN-RELEASING SYSTEM TRANSMEMBRANE PROTEIN LOLE"/>
    <property type="match status" value="1"/>
</dbReference>
<feature type="transmembrane region" description="Helical" evidence="8">
    <location>
        <begin position="309"/>
        <end position="334"/>
    </location>
</feature>
<dbReference type="RefSeq" id="WP_232595653.1">
    <property type="nucleotide sequence ID" value="NZ_BSPD01000059.1"/>
</dbReference>
<evidence type="ECO:0000256" key="5">
    <source>
        <dbReference type="ARBA" id="ARBA00022692"/>
    </source>
</evidence>
<feature type="domain" description="MacB-like periplasmic core" evidence="10">
    <location>
        <begin position="65"/>
        <end position="208"/>
    </location>
</feature>
<keyword evidence="4" id="KW-1003">Cell membrane</keyword>
<keyword evidence="12" id="KW-1185">Reference proteome</keyword>
<evidence type="ECO:0000256" key="1">
    <source>
        <dbReference type="ARBA" id="ARBA00004651"/>
    </source>
</evidence>
<feature type="transmembrane region" description="Helical" evidence="8">
    <location>
        <begin position="355"/>
        <end position="381"/>
    </location>
</feature>
<sequence>MTFNRPSSNKASNHEAKNVLKSVSKNIDPTESSTQISEKNSPFGWYVGLRFAGAKSSNKLVNFISAISIFGLVLGVALLVVVVSIMNGFDRELRERILSVMPQVSVYHREGVEDWPTAYQQMLDLRAAKSAQAIAPFVHLEGMISINNEAKPALVYGVDPELEPAVSGVDRYLSEGALASLAGQPHAIILGSGLANSLDLEVGDGLTLVVPKPNRAGKAPGVRRLKLIEILHTGTELDHSFGVMHIDSASDLSAFPGKVSGFRWRIQDLFSAPELSFEIMSELPYGYYTSDWTRTHGNLHHAIQMSTSLVNLLLVLIIGIAVFNIVSTLVMAVVDKHSDIAILRTLGAGRRDIMAIFMVQGGLIGIVGTAVGLVVGILLTFGAQPLLELVENVIGTKILRSDVYPVSYLPTDIRLSDLLFIAFVSITLSILASLYPAWRASRVQPAEALRLDI</sequence>
<dbReference type="GO" id="GO:0044874">
    <property type="term" value="P:lipoprotein localization to outer membrane"/>
    <property type="evidence" value="ECO:0007669"/>
    <property type="project" value="TreeGrafter"/>
</dbReference>
<evidence type="ECO:0000256" key="7">
    <source>
        <dbReference type="ARBA" id="ARBA00023136"/>
    </source>
</evidence>
<keyword evidence="3" id="KW-0813">Transport</keyword>
<dbReference type="InterPro" id="IPR003838">
    <property type="entry name" value="ABC3_permease_C"/>
</dbReference>
<dbReference type="Proteomes" id="UP001156870">
    <property type="component" value="Unassembled WGS sequence"/>
</dbReference>
<dbReference type="Pfam" id="PF02687">
    <property type="entry name" value="FtsX"/>
    <property type="match status" value="1"/>
</dbReference>
<keyword evidence="6 8" id="KW-1133">Transmembrane helix</keyword>
<evidence type="ECO:0000256" key="8">
    <source>
        <dbReference type="SAM" id="Phobius"/>
    </source>
</evidence>
<dbReference type="EMBL" id="BSPD01000059">
    <property type="protein sequence ID" value="GLS26738.1"/>
    <property type="molecule type" value="Genomic_DNA"/>
</dbReference>
<feature type="transmembrane region" description="Helical" evidence="8">
    <location>
        <begin position="418"/>
        <end position="438"/>
    </location>
</feature>
<evidence type="ECO:0000313" key="11">
    <source>
        <dbReference type="EMBL" id="GLS26738.1"/>
    </source>
</evidence>
<evidence type="ECO:0000259" key="9">
    <source>
        <dbReference type="Pfam" id="PF02687"/>
    </source>
</evidence>
<keyword evidence="7 8" id="KW-0472">Membrane</keyword>
<dbReference type="InterPro" id="IPR025857">
    <property type="entry name" value="MacB_PCD"/>
</dbReference>
<evidence type="ECO:0000256" key="6">
    <source>
        <dbReference type="ARBA" id="ARBA00022989"/>
    </source>
</evidence>
<evidence type="ECO:0000259" key="10">
    <source>
        <dbReference type="Pfam" id="PF12704"/>
    </source>
</evidence>
<keyword evidence="5 8" id="KW-0812">Transmembrane</keyword>
<dbReference type="AlphaFoldDB" id="A0AA37T451"/>
<dbReference type="Pfam" id="PF12704">
    <property type="entry name" value="MacB_PCD"/>
    <property type="match status" value="1"/>
</dbReference>
<dbReference type="InterPro" id="IPR011925">
    <property type="entry name" value="LolCE_TM"/>
</dbReference>
<gene>
    <name evidence="11" type="ORF">GCM10007877_24560</name>
</gene>
<evidence type="ECO:0000256" key="2">
    <source>
        <dbReference type="ARBA" id="ARBA00005236"/>
    </source>
</evidence>
<feature type="transmembrane region" description="Helical" evidence="8">
    <location>
        <begin position="60"/>
        <end position="86"/>
    </location>
</feature>
<proteinExistence type="inferred from homology"/>
<reference evidence="11 12" key="1">
    <citation type="journal article" date="2014" name="Int. J. Syst. Evol. Microbiol.">
        <title>Complete genome sequence of Corynebacterium casei LMG S-19264T (=DSM 44701T), isolated from a smear-ripened cheese.</title>
        <authorList>
            <consortium name="US DOE Joint Genome Institute (JGI-PGF)"/>
            <person name="Walter F."/>
            <person name="Albersmeier A."/>
            <person name="Kalinowski J."/>
            <person name="Ruckert C."/>
        </authorList>
    </citation>
    <scope>NUCLEOTIDE SEQUENCE [LARGE SCALE GENOMIC DNA]</scope>
    <source>
        <strain evidence="11 12">NBRC 110095</strain>
    </source>
</reference>
<comment type="similarity">
    <text evidence="2">Belongs to the ABC-4 integral membrane protein family. LolC/E subfamily.</text>
</comment>
<organism evidence="11 12">
    <name type="scientific">Marinibactrum halimedae</name>
    <dbReference type="NCBI Taxonomy" id="1444977"/>
    <lineage>
        <taxon>Bacteria</taxon>
        <taxon>Pseudomonadati</taxon>
        <taxon>Pseudomonadota</taxon>
        <taxon>Gammaproteobacteria</taxon>
        <taxon>Cellvibrionales</taxon>
        <taxon>Cellvibrionaceae</taxon>
        <taxon>Marinibactrum</taxon>
    </lineage>
</organism>
<evidence type="ECO:0000313" key="12">
    <source>
        <dbReference type="Proteomes" id="UP001156870"/>
    </source>
</evidence>
<comment type="caution">
    <text evidence="11">The sequence shown here is derived from an EMBL/GenBank/DDBJ whole genome shotgun (WGS) entry which is preliminary data.</text>
</comment>
<dbReference type="PANTHER" id="PTHR30489:SF0">
    <property type="entry name" value="LIPOPROTEIN-RELEASING SYSTEM TRANSMEMBRANE PROTEIN LOLE"/>
    <property type="match status" value="1"/>
</dbReference>